<comment type="caution">
    <text evidence="1">The sequence shown here is derived from an EMBL/GenBank/DDBJ whole genome shotgun (WGS) entry which is preliminary data.</text>
</comment>
<reference evidence="2" key="1">
    <citation type="journal article" date="2017" name="Plant J.">
        <title>The pomegranate (Punica granatum L.) genome and the genomics of punicalagin biosynthesis.</title>
        <authorList>
            <person name="Qin G."/>
            <person name="Xu C."/>
            <person name="Ming R."/>
            <person name="Tang H."/>
            <person name="Guyot R."/>
            <person name="Kramer E.M."/>
            <person name="Hu Y."/>
            <person name="Yi X."/>
            <person name="Qi Y."/>
            <person name="Xu X."/>
            <person name="Gao Z."/>
            <person name="Pan H."/>
            <person name="Jian J."/>
            <person name="Tian Y."/>
            <person name="Yue Z."/>
            <person name="Xu Y."/>
        </authorList>
    </citation>
    <scope>NUCLEOTIDE SEQUENCE [LARGE SCALE GENOMIC DNA]</scope>
    <source>
        <strain evidence="2">cv. Dabenzi</strain>
    </source>
</reference>
<evidence type="ECO:0000313" key="2">
    <source>
        <dbReference type="Proteomes" id="UP000197138"/>
    </source>
</evidence>
<dbReference type="Proteomes" id="UP000197138">
    <property type="component" value="Unassembled WGS sequence"/>
</dbReference>
<dbReference type="AlphaFoldDB" id="A0A218X8I5"/>
<accession>A0A218X8I5</accession>
<protein>
    <submittedName>
        <fullName evidence="1">Uncharacterized protein</fullName>
    </submittedName>
</protein>
<name>A0A218X8I5_PUNGR</name>
<sequence>MAHRDPADRWRSAELAHPDTTRGGVNHYILNGFSIDVEHEQYSVRGLNCHG</sequence>
<evidence type="ECO:0000313" key="1">
    <source>
        <dbReference type="EMBL" id="OWM81108.1"/>
    </source>
</evidence>
<gene>
    <name evidence="1" type="ORF">CDL15_Pgr007139</name>
</gene>
<organism evidence="1 2">
    <name type="scientific">Punica granatum</name>
    <name type="common">Pomegranate</name>
    <dbReference type="NCBI Taxonomy" id="22663"/>
    <lineage>
        <taxon>Eukaryota</taxon>
        <taxon>Viridiplantae</taxon>
        <taxon>Streptophyta</taxon>
        <taxon>Embryophyta</taxon>
        <taxon>Tracheophyta</taxon>
        <taxon>Spermatophyta</taxon>
        <taxon>Magnoliopsida</taxon>
        <taxon>eudicotyledons</taxon>
        <taxon>Gunneridae</taxon>
        <taxon>Pentapetalae</taxon>
        <taxon>rosids</taxon>
        <taxon>malvids</taxon>
        <taxon>Myrtales</taxon>
        <taxon>Lythraceae</taxon>
        <taxon>Punica</taxon>
    </lineage>
</organism>
<proteinExistence type="predicted"/>
<dbReference type="EMBL" id="MTKT01002214">
    <property type="protein sequence ID" value="OWM81108.1"/>
    <property type="molecule type" value="Genomic_DNA"/>
</dbReference>